<feature type="compositionally biased region" description="Low complexity" evidence="1">
    <location>
        <begin position="44"/>
        <end position="53"/>
    </location>
</feature>
<name>G0MQY9_CAEBE</name>
<feature type="compositionally biased region" description="Basic and acidic residues" evidence="1">
    <location>
        <begin position="175"/>
        <end position="189"/>
    </location>
</feature>
<evidence type="ECO:0000313" key="2">
    <source>
        <dbReference type="EMBL" id="EGT41936.1"/>
    </source>
</evidence>
<evidence type="ECO:0000256" key="1">
    <source>
        <dbReference type="SAM" id="MobiDB-lite"/>
    </source>
</evidence>
<accession>G0MQY9</accession>
<dbReference type="InParanoid" id="G0MQY9"/>
<sequence>MSTIITKEIEIIDLTGESSDEEDSDPEVITLSSDSESESDECISSEPPSPSISICLDVTRREWETKTPLPTKDCPDWEIQSEEKIPLSSDCVTPRIQKSPKVRDIFAGCQKQKHDTKPRRNLAKELAKNSDSGVTKDNESQKAIETSIHDIPSTSDDVTGIAKRNRKATAVMEPVEEKPKRMCTRKSEVQEPSVPTKCSKKASNK</sequence>
<feature type="region of interest" description="Disordered" evidence="1">
    <location>
        <begin position="1"/>
        <end position="53"/>
    </location>
</feature>
<dbReference type="AlphaFoldDB" id="G0MQY9"/>
<evidence type="ECO:0000313" key="3">
    <source>
        <dbReference type="Proteomes" id="UP000008068"/>
    </source>
</evidence>
<keyword evidence="3" id="KW-1185">Reference proteome</keyword>
<feature type="region of interest" description="Disordered" evidence="1">
    <location>
        <begin position="126"/>
        <end position="205"/>
    </location>
</feature>
<organism evidence="3">
    <name type="scientific">Caenorhabditis brenneri</name>
    <name type="common">Nematode worm</name>
    <dbReference type="NCBI Taxonomy" id="135651"/>
    <lineage>
        <taxon>Eukaryota</taxon>
        <taxon>Metazoa</taxon>
        <taxon>Ecdysozoa</taxon>
        <taxon>Nematoda</taxon>
        <taxon>Chromadorea</taxon>
        <taxon>Rhabditida</taxon>
        <taxon>Rhabditina</taxon>
        <taxon>Rhabditomorpha</taxon>
        <taxon>Rhabditoidea</taxon>
        <taxon>Rhabditidae</taxon>
        <taxon>Peloderinae</taxon>
        <taxon>Caenorhabditis</taxon>
    </lineage>
</organism>
<dbReference type="Proteomes" id="UP000008068">
    <property type="component" value="Unassembled WGS sequence"/>
</dbReference>
<gene>
    <name evidence="2" type="ORF">CAEBREN_17319</name>
</gene>
<protein>
    <submittedName>
        <fullName evidence="2">Uncharacterized protein</fullName>
    </submittedName>
</protein>
<proteinExistence type="predicted"/>
<dbReference type="HOGENOM" id="CLU_1338598_0_0_1"/>
<feature type="compositionally biased region" description="Basic and acidic residues" evidence="1">
    <location>
        <begin position="126"/>
        <end position="142"/>
    </location>
</feature>
<dbReference type="EMBL" id="GL379808">
    <property type="protein sequence ID" value="EGT41936.1"/>
    <property type="molecule type" value="Genomic_DNA"/>
</dbReference>
<reference evidence="3" key="1">
    <citation type="submission" date="2011-07" db="EMBL/GenBank/DDBJ databases">
        <authorList>
            <consortium name="Caenorhabditis brenneri Sequencing and Analysis Consortium"/>
            <person name="Wilson R.K."/>
        </authorList>
    </citation>
    <scope>NUCLEOTIDE SEQUENCE [LARGE SCALE GENOMIC DNA]</scope>
    <source>
        <strain evidence="3">PB2801</strain>
    </source>
</reference>